<evidence type="ECO:0000256" key="1">
    <source>
        <dbReference type="SAM" id="MobiDB-lite"/>
    </source>
</evidence>
<sequence length="99" mass="10786">TQRRKTLLEHDKAKFLLANRLASLFSAVSFPLPTLGQVCINGILKTTIYYSVLIEPSPSPHIDMRDTNTDVGFHKGASQNTAPTIPVGHVTKLSLQGSN</sequence>
<protein>
    <submittedName>
        <fullName evidence="2">Uncharacterized protein</fullName>
    </submittedName>
</protein>
<keyword evidence="3" id="KW-1185">Reference proteome</keyword>
<evidence type="ECO:0000313" key="3">
    <source>
        <dbReference type="Proteomes" id="UP001249851"/>
    </source>
</evidence>
<reference evidence="2" key="1">
    <citation type="journal article" date="2023" name="G3 (Bethesda)">
        <title>Whole genome assembly and annotation of the endangered Caribbean coral Acropora cervicornis.</title>
        <authorList>
            <person name="Selwyn J.D."/>
            <person name="Vollmer S.V."/>
        </authorList>
    </citation>
    <scope>NUCLEOTIDE SEQUENCE</scope>
    <source>
        <strain evidence="2">K2</strain>
    </source>
</reference>
<feature type="non-terminal residue" evidence="2">
    <location>
        <position position="99"/>
    </location>
</feature>
<dbReference type="EMBL" id="JARQWQ010000041">
    <property type="protein sequence ID" value="KAK2559281.1"/>
    <property type="molecule type" value="Genomic_DNA"/>
</dbReference>
<comment type="caution">
    <text evidence="2">The sequence shown here is derived from an EMBL/GenBank/DDBJ whole genome shotgun (WGS) entry which is preliminary data.</text>
</comment>
<gene>
    <name evidence="2" type="ORF">P5673_018430</name>
</gene>
<reference evidence="2" key="2">
    <citation type="journal article" date="2023" name="Science">
        <title>Genomic signatures of disease resistance in endangered staghorn corals.</title>
        <authorList>
            <person name="Vollmer S.V."/>
            <person name="Selwyn J.D."/>
            <person name="Despard B.A."/>
            <person name="Roesel C.L."/>
        </authorList>
    </citation>
    <scope>NUCLEOTIDE SEQUENCE</scope>
    <source>
        <strain evidence="2">K2</strain>
    </source>
</reference>
<dbReference type="Proteomes" id="UP001249851">
    <property type="component" value="Unassembled WGS sequence"/>
</dbReference>
<feature type="region of interest" description="Disordered" evidence="1">
    <location>
        <begin position="61"/>
        <end position="82"/>
    </location>
</feature>
<evidence type="ECO:0000313" key="2">
    <source>
        <dbReference type="EMBL" id="KAK2559281.1"/>
    </source>
</evidence>
<accession>A0AAD9QE70</accession>
<name>A0AAD9QE70_ACRCE</name>
<proteinExistence type="predicted"/>
<organism evidence="2 3">
    <name type="scientific">Acropora cervicornis</name>
    <name type="common">Staghorn coral</name>
    <dbReference type="NCBI Taxonomy" id="6130"/>
    <lineage>
        <taxon>Eukaryota</taxon>
        <taxon>Metazoa</taxon>
        <taxon>Cnidaria</taxon>
        <taxon>Anthozoa</taxon>
        <taxon>Hexacorallia</taxon>
        <taxon>Scleractinia</taxon>
        <taxon>Astrocoeniina</taxon>
        <taxon>Acroporidae</taxon>
        <taxon>Acropora</taxon>
    </lineage>
</organism>
<dbReference type="AlphaFoldDB" id="A0AAD9QE70"/>